<name>A0ABN7AJV0_9HEMI</name>
<dbReference type="Proteomes" id="UP001307889">
    <property type="component" value="Chromosome 3"/>
</dbReference>
<evidence type="ECO:0000313" key="2">
    <source>
        <dbReference type="Proteomes" id="UP001307889"/>
    </source>
</evidence>
<dbReference type="EMBL" id="AP028911">
    <property type="protein sequence ID" value="BES92533.1"/>
    <property type="molecule type" value="Genomic_DNA"/>
</dbReference>
<evidence type="ECO:0000313" key="1">
    <source>
        <dbReference type="EMBL" id="BES92533.1"/>
    </source>
</evidence>
<protein>
    <submittedName>
        <fullName evidence="1">Uncharacterized protein</fullName>
    </submittedName>
</protein>
<keyword evidence="2" id="KW-1185">Reference proteome</keyword>
<sequence length="104" mass="11356">MQARKRKAFCHEAVQLVNNRERWTAVVLMSPFGLEPLAPGVIGNRVIDGCALALTHKLTNVITVNIVSCSCLDILPASICKGRLQKASLFSTPPPLHTLEHLQS</sequence>
<reference evidence="1 2" key="1">
    <citation type="submission" date="2023-09" db="EMBL/GenBank/DDBJ databases">
        <title>Nesidiocoris tenuis whole genome shotgun sequence.</title>
        <authorList>
            <person name="Shibata T."/>
            <person name="Shimoda M."/>
            <person name="Kobayashi T."/>
            <person name="Uehara T."/>
        </authorList>
    </citation>
    <scope>NUCLEOTIDE SEQUENCE [LARGE SCALE GENOMIC DNA]</scope>
    <source>
        <strain evidence="1 2">Japan</strain>
    </source>
</reference>
<accession>A0ABN7AJV0</accession>
<organism evidence="1 2">
    <name type="scientific">Nesidiocoris tenuis</name>
    <dbReference type="NCBI Taxonomy" id="355587"/>
    <lineage>
        <taxon>Eukaryota</taxon>
        <taxon>Metazoa</taxon>
        <taxon>Ecdysozoa</taxon>
        <taxon>Arthropoda</taxon>
        <taxon>Hexapoda</taxon>
        <taxon>Insecta</taxon>
        <taxon>Pterygota</taxon>
        <taxon>Neoptera</taxon>
        <taxon>Paraneoptera</taxon>
        <taxon>Hemiptera</taxon>
        <taxon>Heteroptera</taxon>
        <taxon>Panheteroptera</taxon>
        <taxon>Cimicomorpha</taxon>
        <taxon>Miridae</taxon>
        <taxon>Dicyphina</taxon>
        <taxon>Nesidiocoris</taxon>
    </lineage>
</organism>
<proteinExistence type="predicted"/>
<gene>
    <name evidence="1" type="ORF">NTJ_05342</name>
</gene>